<evidence type="ECO:0000313" key="3">
    <source>
        <dbReference type="EMBL" id="EFJ44382.1"/>
    </source>
</evidence>
<feature type="region of interest" description="Disordered" evidence="1">
    <location>
        <begin position="88"/>
        <end position="108"/>
    </location>
</feature>
<protein>
    <recommendedName>
        <fullName evidence="2">Pherophorin domain-containing protein</fullName>
    </recommendedName>
</protein>
<dbReference type="OrthoDB" id="549698at2759"/>
<evidence type="ECO:0000313" key="4">
    <source>
        <dbReference type="Proteomes" id="UP000001058"/>
    </source>
</evidence>
<gene>
    <name evidence="3" type="ORF">VOLCADRAFT_95363</name>
</gene>
<organism evidence="4">
    <name type="scientific">Volvox carteri f. nagariensis</name>
    <dbReference type="NCBI Taxonomy" id="3068"/>
    <lineage>
        <taxon>Eukaryota</taxon>
        <taxon>Viridiplantae</taxon>
        <taxon>Chlorophyta</taxon>
        <taxon>core chlorophytes</taxon>
        <taxon>Chlorophyceae</taxon>
        <taxon>CS clade</taxon>
        <taxon>Chlamydomonadales</taxon>
        <taxon>Volvocaceae</taxon>
        <taxon>Volvox</taxon>
    </lineage>
</organism>
<dbReference type="AlphaFoldDB" id="D8U791"/>
<feature type="compositionally biased region" description="Low complexity" evidence="1">
    <location>
        <begin position="292"/>
        <end position="303"/>
    </location>
</feature>
<evidence type="ECO:0000256" key="1">
    <source>
        <dbReference type="SAM" id="MobiDB-lite"/>
    </source>
</evidence>
<dbReference type="Proteomes" id="UP000001058">
    <property type="component" value="Unassembled WGS sequence"/>
</dbReference>
<dbReference type="RefSeq" id="XP_002954489.1">
    <property type="nucleotide sequence ID" value="XM_002954443.1"/>
</dbReference>
<keyword evidence="4" id="KW-1185">Reference proteome</keyword>
<evidence type="ECO:0000259" key="2">
    <source>
        <dbReference type="Pfam" id="PF12499"/>
    </source>
</evidence>
<sequence>MWPRGPFMNWGPVLSLGLLPSSDTCVNQRRRNHGQQRHSGSSVAVRSLLVVVMMMCLLEPKAWMQLGGVEAATLTGRQARWQSQNSLGEELLNGGPGRQQQQQQQQRGGPWFARQLMTQFEDAFPCQDLCNKECGQSPWELLGITRTVRIFASNTFCVQLRRRGCEASSCCDLLSSGIDALSISVAATGRCNVSSILRVFVGGRQVRPVVDYPLQYTDGSPSDVGLSIIDMTSLGIDLENLEVCYEVRKGCAEWADFCRAGLPGSNAGCRFSVNEADAAAPLTNTTQPSKPTPYAGPAVAAAPQTPPSTPKPSSATTPKPQPPTPSQP</sequence>
<feature type="compositionally biased region" description="Low complexity" evidence="1">
    <location>
        <begin position="98"/>
        <end position="108"/>
    </location>
</feature>
<dbReference type="EMBL" id="GL378364">
    <property type="protein sequence ID" value="EFJ44382.1"/>
    <property type="molecule type" value="Genomic_DNA"/>
</dbReference>
<feature type="compositionally biased region" description="Pro residues" evidence="1">
    <location>
        <begin position="319"/>
        <end position="328"/>
    </location>
</feature>
<dbReference type="Pfam" id="PF12499">
    <property type="entry name" value="DUF3707"/>
    <property type="match status" value="1"/>
</dbReference>
<feature type="domain" description="Pherophorin" evidence="2">
    <location>
        <begin position="124"/>
        <end position="277"/>
    </location>
</feature>
<accession>D8U791</accession>
<name>D8U791_VOLCA</name>
<proteinExistence type="predicted"/>
<dbReference type="GeneID" id="9624787"/>
<reference evidence="3 4" key="1">
    <citation type="journal article" date="2010" name="Science">
        <title>Genomic analysis of organismal complexity in the multicellular green alga Volvox carteri.</title>
        <authorList>
            <person name="Prochnik S.E."/>
            <person name="Umen J."/>
            <person name="Nedelcu A.M."/>
            <person name="Hallmann A."/>
            <person name="Miller S.M."/>
            <person name="Nishii I."/>
            <person name="Ferris P."/>
            <person name="Kuo A."/>
            <person name="Mitros T."/>
            <person name="Fritz-Laylin L.K."/>
            <person name="Hellsten U."/>
            <person name="Chapman J."/>
            <person name="Simakov O."/>
            <person name="Rensing S.A."/>
            <person name="Terry A."/>
            <person name="Pangilinan J."/>
            <person name="Kapitonov V."/>
            <person name="Jurka J."/>
            <person name="Salamov A."/>
            <person name="Shapiro H."/>
            <person name="Schmutz J."/>
            <person name="Grimwood J."/>
            <person name="Lindquist E."/>
            <person name="Lucas S."/>
            <person name="Grigoriev I.V."/>
            <person name="Schmitt R."/>
            <person name="Kirk D."/>
            <person name="Rokhsar D.S."/>
        </authorList>
    </citation>
    <scope>NUCLEOTIDE SEQUENCE [LARGE SCALE GENOMIC DNA]</scope>
    <source>
        <strain evidence="4">f. Nagariensis / Eve</strain>
    </source>
</reference>
<dbReference type="InterPro" id="IPR024616">
    <property type="entry name" value="Pherophorin"/>
</dbReference>
<dbReference type="InParanoid" id="D8U791"/>
<dbReference type="KEGG" id="vcn:VOLCADRAFT_95363"/>
<feature type="region of interest" description="Disordered" evidence="1">
    <location>
        <begin position="281"/>
        <end position="328"/>
    </location>
</feature>